<dbReference type="InterPro" id="IPR029045">
    <property type="entry name" value="ClpP/crotonase-like_dom_sf"/>
</dbReference>
<protein>
    <submittedName>
        <fullName evidence="3">Pyridine nucleotide-disulfide oxidoreductase family protein</fullName>
    </submittedName>
</protein>
<feature type="domain" description="CPAF-like PDZ" evidence="2">
    <location>
        <begin position="197"/>
        <end position="316"/>
    </location>
</feature>
<dbReference type="Gene3D" id="3.90.226.10">
    <property type="entry name" value="2-enoyl-CoA Hydratase, Chain A, domain 1"/>
    <property type="match status" value="1"/>
</dbReference>
<dbReference type="PANTHER" id="PTHR37049:SF4">
    <property type="entry name" value="RHODANESE DOMAIN-CONTAINING PROTEIN"/>
    <property type="match status" value="1"/>
</dbReference>
<evidence type="ECO:0000256" key="1">
    <source>
        <dbReference type="SAM" id="MobiDB-lite"/>
    </source>
</evidence>
<evidence type="ECO:0000259" key="2">
    <source>
        <dbReference type="Pfam" id="PF23658"/>
    </source>
</evidence>
<sequence>YSSALLPHQEESLNDFCTTFAKNPDPLSLVPQIVLDACHADEVEHVNSEILRACSCVTQRPAVPTLRESSTACSVVSATWVTQISTTSRPTIDAKLAYDCITSVPLNKSGALKFVDELVPYLEWQSNLAFIKEPPPEYFFPPHDVFDALDNIRQRLEADEYLNEYSWQHDLFVEVLSAAHDGHLYVNPDVLTNAMEWARPFPIISISEDGFSAPVIKIYDDFASSPSTASAVSLINGVDASTFIQSHIFDVTANQDAESAYNSMFWSKALAAVNSVGSFQQGGRTRYIYPGETTTFTFENGTVLELRNIARLKGDLNGVYDGRTFFERFAPGALSPPATTSSTSKTVVSSARSTSLPSSSPTTVKGYPKPIISSKDSIVSGYYIDEAGFEDVAVLVMLSFGPKSPAEFQSVVEAFFVAAVSDGKTKLVVDLQVNNGGYIFQGYDTFRQIFPDIVQEGTGRWRYSSGFAAVSQAISEICNGYDPNTATEKLIQQCESVFNWRHDLNRHLETFISYEDKFVTKEQRSDNFTNLLQWDFDNPLSTVNDTFGIGYQITGYGERKNVTRPFGGPENIVLLFDGVCASTCSLFSQFMKWDAGVQSIALGGRPETKSTIQGVGGVKGSQAYSFKSVFAYAQIAKDATNDSTLLAELNRLTTYVESRASSTSINVKDEILRQNWEDGMPAQFVAENADCRLYWQAEMHQDVRSIWKAAATAAFKGGRCAFGAIKNKVAMEKSDEIRQGPLRLRHPRSPMARTLRYSQVAELNAEALRSWTFQANHFMSAEN</sequence>
<dbReference type="Pfam" id="PF23658">
    <property type="entry name" value="PDZ_CPAF_rel"/>
    <property type="match status" value="1"/>
</dbReference>
<organism evidence="3 4">
    <name type="scientific">Colletotrichum scovillei</name>
    <dbReference type="NCBI Taxonomy" id="1209932"/>
    <lineage>
        <taxon>Eukaryota</taxon>
        <taxon>Fungi</taxon>
        <taxon>Dikarya</taxon>
        <taxon>Ascomycota</taxon>
        <taxon>Pezizomycotina</taxon>
        <taxon>Sordariomycetes</taxon>
        <taxon>Hypocreomycetidae</taxon>
        <taxon>Glomerellales</taxon>
        <taxon>Glomerellaceae</taxon>
        <taxon>Colletotrichum</taxon>
        <taxon>Colletotrichum acutatum species complex</taxon>
    </lineage>
</organism>
<name>A0A9P7QUA1_9PEZI</name>
<proteinExistence type="predicted"/>
<feature type="region of interest" description="Disordered" evidence="1">
    <location>
        <begin position="335"/>
        <end position="362"/>
    </location>
</feature>
<evidence type="ECO:0000313" key="3">
    <source>
        <dbReference type="EMBL" id="KAG7042284.1"/>
    </source>
</evidence>
<dbReference type="Proteomes" id="UP000699042">
    <property type="component" value="Unassembled WGS sequence"/>
</dbReference>
<keyword evidence="4" id="KW-1185">Reference proteome</keyword>
<dbReference type="InterPro" id="IPR052766">
    <property type="entry name" value="S41A_metabolite_peptidase"/>
</dbReference>
<evidence type="ECO:0000313" key="4">
    <source>
        <dbReference type="Proteomes" id="UP000699042"/>
    </source>
</evidence>
<reference evidence="3" key="1">
    <citation type="submission" date="2021-05" db="EMBL/GenBank/DDBJ databases">
        <title>Comparative genomics of three Colletotrichum scovillei strains and genetic complementation revealed genes involved fungal growth and virulence on chili pepper.</title>
        <authorList>
            <person name="Hsieh D.-K."/>
            <person name="Chuang S.-C."/>
            <person name="Chen C.-Y."/>
            <person name="Chao Y.-T."/>
            <person name="Lu M.-Y.J."/>
            <person name="Lee M.-H."/>
            <person name="Shih M.-C."/>
        </authorList>
    </citation>
    <scope>NUCLEOTIDE SEQUENCE</scope>
    <source>
        <strain evidence="3">Coll-153</strain>
    </source>
</reference>
<dbReference type="EMBL" id="JAESDN010000013">
    <property type="protein sequence ID" value="KAG7042284.1"/>
    <property type="molecule type" value="Genomic_DNA"/>
</dbReference>
<gene>
    <name evidence="3" type="ORF">JMJ77_010384</name>
</gene>
<accession>A0A9P7QUA1</accession>
<comment type="caution">
    <text evidence="3">The sequence shown here is derived from an EMBL/GenBank/DDBJ whole genome shotgun (WGS) entry which is preliminary data.</text>
</comment>
<dbReference type="InterPro" id="IPR056186">
    <property type="entry name" value="PDZ_CPAF-rel"/>
</dbReference>
<dbReference type="AlphaFoldDB" id="A0A9P7QUA1"/>
<dbReference type="SUPFAM" id="SSF52096">
    <property type="entry name" value="ClpP/crotonase"/>
    <property type="match status" value="1"/>
</dbReference>
<feature type="non-terminal residue" evidence="3">
    <location>
        <position position="1"/>
    </location>
</feature>
<dbReference type="PANTHER" id="PTHR37049">
    <property type="entry name" value="PEPTIDASE S41 FAMILY PROTEIN"/>
    <property type="match status" value="1"/>
</dbReference>